<keyword evidence="4" id="KW-0827">Tyrosine biosynthesis</keyword>
<dbReference type="SUPFAM" id="SSF55021">
    <property type="entry name" value="ACT-like"/>
    <property type="match status" value="1"/>
</dbReference>
<dbReference type="PANTHER" id="PTHR21363">
    <property type="entry name" value="PREPHENATE DEHYDROGENASE"/>
    <property type="match status" value="1"/>
</dbReference>
<feature type="domain" description="Prephenate/arogenate dehydrogenase" evidence="9">
    <location>
        <begin position="12"/>
        <end position="284"/>
    </location>
</feature>
<dbReference type="InterPro" id="IPR046825">
    <property type="entry name" value="PDH_C"/>
</dbReference>
<comment type="caution">
    <text evidence="11">The sequence shown here is derived from an EMBL/GenBank/DDBJ whole genome shotgun (WGS) entry which is preliminary data.</text>
</comment>
<evidence type="ECO:0000256" key="8">
    <source>
        <dbReference type="ARBA" id="ARBA00049260"/>
    </source>
</evidence>
<dbReference type="PROSITE" id="PS51176">
    <property type="entry name" value="PDH_ADH"/>
    <property type="match status" value="1"/>
</dbReference>
<dbReference type="Gene3D" id="3.30.70.260">
    <property type="match status" value="1"/>
</dbReference>
<dbReference type="InterPro" id="IPR036291">
    <property type="entry name" value="NAD(P)-bd_dom_sf"/>
</dbReference>
<evidence type="ECO:0000256" key="7">
    <source>
        <dbReference type="ARBA" id="ARBA00023141"/>
    </source>
</evidence>
<dbReference type="InterPro" id="IPR050812">
    <property type="entry name" value="Preph/Arog_dehydrog"/>
</dbReference>
<dbReference type="NCBIfam" id="NF006457">
    <property type="entry name" value="PRK08818.1"/>
    <property type="match status" value="1"/>
</dbReference>
<evidence type="ECO:0000259" key="10">
    <source>
        <dbReference type="PROSITE" id="PS51671"/>
    </source>
</evidence>
<dbReference type="Gene3D" id="1.10.3660.10">
    <property type="entry name" value="6-phosphogluconate dehydrogenase C-terminal like domain"/>
    <property type="match status" value="1"/>
</dbReference>
<dbReference type="Pfam" id="PF20463">
    <property type="entry name" value="PDH_C"/>
    <property type="match status" value="1"/>
</dbReference>
<keyword evidence="5 11" id="KW-0560">Oxidoreductase</keyword>
<comment type="pathway">
    <text evidence="1">Amino-acid biosynthesis; L-tyrosine biosynthesis; (4-hydroxyphenyl)pyruvate from prephenate (NAD(+) route): step 1/1.</text>
</comment>
<dbReference type="GO" id="GO:0008977">
    <property type="term" value="F:prephenate dehydrogenase (NAD+) activity"/>
    <property type="evidence" value="ECO:0007669"/>
    <property type="project" value="UniProtKB-EC"/>
</dbReference>
<dbReference type="InterPro" id="IPR045865">
    <property type="entry name" value="ACT-like_dom_sf"/>
</dbReference>
<keyword evidence="12" id="KW-1185">Reference proteome</keyword>
<evidence type="ECO:0000256" key="5">
    <source>
        <dbReference type="ARBA" id="ARBA00023002"/>
    </source>
</evidence>
<comment type="catalytic activity">
    <reaction evidence="8">
        <text>prephenate + NAD(+) = 3-(4-hydroxyphenyl)pyruvate + CO2 + NADH</text>
        <dbReference type="Rhea" id="RHEA:13869"/>
        <dbReference type="ChEBI" id="CHEBI:16526"/>
        <dbReference type="ChEBI" id="CHEBI:29934"/>
        <dbReference type="ChEBI" id="CHEBI:36242"/>
        <dbReference type="ChEBI" id="CHEBI:57540"/>
        <dbReference type="ChEBI" id="CHEBI:57945"/>
        <dbReference type="EC" id="1.3.1.12"/>
    </reaction>
</comment>
<gene>
    <name evidence="11" type="ORF">CSC65_04640</name>
</gene>
<reference evidence="11 12" key="1">
    <citation type="submission" date="2017-10" db="EMBL/GenBank/DDBJ databases">
        <title>Whole genome sequencing of members of genus Pseudoxanthomonas.</title>
        <authorList>
            <person name="Kumar S."/>
            <person name="Bansal K."/>
            <person name="Kaur A."/>
            <person name="Patil P."/>
            <person name="Sharma S."/>
            <person name="Patil P.B."/>
        </authorList>
    </citation>
    <scope>NUCLEOTIDE SEQUENCE [LARGE SCALE GENOMIC DNA]</scope>
    <source>
        <strain evidence="11 12">DSM 17801</strain>
    </source>
</reference>
<dbReference type="SUPFAM" id="SSF48179">
    <property type="entry name" value="6-phosphogluconate dehydrogenase C-terminal domain-like"/>
    <property type="match status" value="1"/>
</dbReference>
<evidence type="ECO:0000256" key="4">
    <source>
        <dbReference type="ARBA" id="ARBA00022498"/>
    </source>
</evidence>
<dbReference type="SUPFAM" id="SSF51735">
    <property type="entry name" value="NAD(P)-binding Rossmann-fold domains"/>
    <property type="match status" value="1"/>
</dbReference>
<evidence type="ECO:0000256" key="2">
    <source>
        <dbReference type="ARBA" id="ARBA00012068"/>
    </source>
</evidence>
<keyword evidence="7" id="KW-0028">Amino-acid biosynthesis</keyword>
<dbReference type="Pfam" id="PF01842">
    <property type="entry name" value="ACT"/>
    <property type="match status" value="1"/>
</dbReference>
<dbReference type="PANTHER" id="PTHR21363:SF0">
    <property type="entry name" value="PREPHENATE DEHYDROGENASE [NADP(+)]"/>
    <property type="match status" value="1"/>
</dbReference>
<dbReference type="InterPro" id="IPR003099">
    <property type="entry name" value="Prephen_DH"/>
</dbReference>
<evidence type="ECO:0000313" key="11">
    <source>
        <dbReference type="EMBL" id="KAF1696558.1"/>
    </source>
</evidence>
<feature type="domain" description="ACT" evidence="10">
    <location>
        <begin position="305"/>
        <end position="378"/>
    </location>
</feature>
<dbReference type="PROSITE" id="PS51671">
    <property type="entry name" value="ACT"/>
    <property type="match status" value="1"/>
</dbReference>
<proteinExistence type="predicted"/>
<keyword evidence="6" id="KW-0520">NAD</keyword>
<dbReference type="EC" id="1.3.1.12" evidence="2"/>
<protein>
    <recommendedName>
        <fullName evidence="3">Prephenate dehydrogenase</fullName>
        <ecNumber evidence="2">1.3.1.12</ecNumber>
    </recommendedName>
</protein>
<evidence type="ECO:0000259" key="9">
    <source>
        <dbReference type="PROSITE" id="PS51176"/>
    </source>
</evidence>
<organism evidence="11 12">
    <name type="scientific">Pseudoxanthomonas daejeonensis</name>
    <dbReference type="NCBI Taxonomy" id="266062"/>
    <lineage>
        <taxon>Bacteria</taxon>
        <taxon>Pseudomonadati</taxon>
        <taxon>Pseudomonadota</taxon>
        <taxon>Gammaproteobacteria</taxon>
        <taxon>Lysobacterales</taxon>
        <taxon>Lysobacteraceae</taxon>
        <taxon>Pseudoxanthomonas</taxon>
    </lineage>
</organism>
<evidence type="ECO:0000313" key="12">
    <source>
        <dbReference type="Proteomes" id="UP000788419"/>
    </source>
</evidence>
<dbReference type="InterPro" id="IPR008927">
    <property type="entry name" value="6-PGluconate_DH-like_C_sf"/>
</dbReference>
<dbReference type="Gene3D" id="3.40.50.720">
    <property type="entry name" value="NAD(P)-binding Rossmann-like Domain"/>
    <property type="match status" value="1"/>
</dbReference>
<evidence type="ECO:0000256" key="3">
    <source>
        <dbReference type="ARBA" id="ARBA00016891"/>
    </source>
</evidence>
<accession>A0ABQ6ZA71</accession>
<dbReference type="EMBL" id="PDWN01000003">
    <property type="protein sequence ID" value="KAF1696558.1"/>
    <property type="molecule type" value="Genomic_DNA"/>
</dbReference>
<sequence>MFTPGAQAGGAPVIGLVGSAGAYGRWLRRFFEERMGLRVLGHDPADAGSDPPSLLVEEAEVLVFAAPIRHTPGLIADYVARSAGRERGRLWLDITSLKQAPVAAMLESQAEVVGLHPMTAPLKTPTLKGRVVVVCEARLDAWRPWLQHLLEALQGEYVRSTPAHHDRVMALVQAMVHAAHLGQAGVLRSFAAELGGPAQLMPYRSIGFEMDAAVTARILSLNPEIYEDIQFGNPHTGEMLERLATEIARLRTLVGRGDEPARAEFREHFLSRNLEAWGDGAAADGSYTFERVGYLLADLTETRRLSVHLPEDRPGSLRALLHVFEAHGISLSSIHSSRTPAGEVHFRIGFDSGADVASLRAAAAEIDQSGLGRVLERP</sequence>
<keyword evidence="7" id="KW-0057">Aromatic amino acid biosynthesis</keyword>
<evidence type="ECO:0000256" key="6">
    <source>
        <dbReference type="ARBA" id="ARBA00023027"/>
    </source>
</evidence>
<dbReference type="InterPro" id="IPR002912">
    <property type="entry name" value="ACT_dom"/>
</dbReference>
<evidence type="ECO:0000256" key="1">
    <source>
        <dbReference type="ARBA" id="ARBA00005067"/>
    </source>
</evidence>
<dbReference type="Proteomes" id="UP000788419">
    <property type="component" value="Unassembled WGS sequence"/>
</dbReference>
<name>A0ABQ6ZA71_9GAMM</name>